<feature type="region of interest" description="Disordered" evidence="1">
    <location>
        <begin position="211"/>
        <end position="471"/>
    </location>
</feature>
<accession>A0A1X6N5P7</accession>
<organism evidence="3 4">
    <name type="scientific">Postia placenta MAD-698-R-SB12</name>
    <dbReference type="NCBI Taxonomy" id="670580"/>
    <lineage>
        <taxon>Eukaryota</taxon>
        <taxon>Fungi</taxon>
        <taxon>Dikarya</taxon>
        <taxon>Basidiomycota</taxon>
        <taxon>Agaricomycotina</taxon>
        <taxon>Agaricomycetes</taxon>
        <taxon>Polyporales</taxon>
        <taxon>Adustoporiaceae</taxon>
        <taxon>Rhodonia</taxon>
    </lineage>
</organism>
<dbReference type="Pfam" id="PF08632">
    <property type="entry name" value="Zds_C"/>
    <property type="match status" value="1"/>
</dbReference>
<dbReference type="SMART" id="SM01327">
    <property type="entry name" value="Zds_C"/>
    <property type="match status" value="1"/>
</dbReference>
<dbReference type="GO" id="GO:0005737">
    <property type="term" value="C:cytoplasm"/>
    <property type="evidence" value="ECO:0007669"/>
    <property type="project" value="TreeGrafter"/>
</dbReference>
<dbReference type="InterPro" id="IPR040206">
    <property type="entry name" value="Zds1/2"/>
</dbReference>
<feature type="compositionally biased region" description="Polar residues" evidence="1">
    <location>
        <begin position="768"/>
        <end position="778"/>
    </location>
</feature>
<dbReference type="GeneID" id="36327582"/>
<name>A0A1X6N5P7_9APHY</name>
<dbReference type="OrthoDB" id="5589766at2759"/>
<feature type="compositionally biased region" description="Low complexity" evidence="1">
    <location>
        <begin position="338"/>
        <end position="364"/>
    </location>
</feature>
<feature type="compositionally biased region" description="Basic and acidic residues" evidence="1">
    <location>
        <begin position="459"/>
        <end position="471"/>
    </location>
</feature>
<evidence type="ECO:0000256" key="1">
    <source>
        <dbReference type="SAM" id="MobiDB-lite"/>
    </source>
</evidence>
<proteinExistence type="predicted"/>
<feature type="compositionally biased region" description="Low complexity" evidence="1">
    <location>
        <begin position="780"/>
        <end position="807"/>
    </location>
</feature>
<dbReference type="Proteomes" id="UP000194127">
    <property type="component" value="Unassembled WGS sequence"/>
</dbReference>
<feature type="compositionally biased region" description="Low complexity" evidence="1">
    <location>
        <begin position="637"/>
        <end position="650"/>
    </location>
</feature>
<feature type="domain" description="Protein Zds1 C-terminal" evidence="2">
    <location>
        <begin position="519"/>
        <end position="571"/>
    </location>
</feature>
<feature type="compositionally biased region" description="Basic and acidic residues" evidence="1">
    <location>
        <begin position="599"/>
        <end position="630"/>
    </location>
</feature>
<dbReference type="PANTHER" id="PTHR28089:SF1">
    <property type="entry name" value="PROTEIN ZDS1-RELATED"/>
    <property type="match status" value="1"/>
</dbReference>
<feature type="compositionally biased region" description="Polar residues" evidence="1">
    <location>
        <begin position="267"/>
        <end position="282"/>
    </location>
</feature>
<feature type="compositionally biased region" description="Polar residues" evidence="1">
    <location>
        <begin position="410"/>
        <end position="422"/>
    </location>
</feature>
<dbReference type="RefSeq" id="XP_024340729.1">
    <property type="nucleotide sequence ID" value="XM_024482633.1"/>
</dbReference>
<feature type="compositionally biased region" description="Basic and acidic residues" evidence="1">
    <location>
        <begin position="433"/>
        <end position="442"/>
    </location>
</feature>
<feature type="compositionally biased region" description="Low complexity" evidence="1">
    <location>
        <begin position="37"/>
        <end position="48"/>
    </location>
</feature>
<gene>
    <name evidence="3" type="ORF">POSPLADRAFT_1073678</name>
</gene>
<dbReference type="STRING" id="670580.A0A1X6N5P7"/>
<feature type="compositionally biased region" description="Low complexity" evidence="1">
    <location>
        <begin position="379"/>
        <end position="394"/>
    </location>
</feature>
<evidence type="ECO:0000313" key="3">
    <source>
        <dbReference type="EMBL" id="OSX63935.1"/>
    </source>
</evidence>
<evidence type="ECO:0000313" key="4">
    <source>
        <dbReference type="Proteomes" id="UP000194127"/>
    </source>
</evidence>
<dbReference type="AlphaFoldDB" id="A0A1X6N5P7"/>
<feature type="region of interest" description="Disordered" evidence="1">
    <location>
        <begin position="17"/>
        <end position="78"/>
    </location>
</feature>
<dbReference type="GO" id="GO:0030010">
    <property type="term" value="P:establishment of cell polarity"/>
    <property type="evidence" value="ECO:0007669"/>
    <property type="project" value="TreeGrafter"/>
</dbReference>
<dbReference type="GO" id="GO:0010971">
    <property type="term" value="P:positive regulation of G2/M transition of mitotic cell cycle"/>
    <property type="evidence" value="ECO:0007669"/>
    <property type="project" value="TreeGrafter"/>
</dbReference>
<feature type="region of interest" description="Disordered" evidence="1">
    <location>
        <begin position="97"/>
        <end position="151"/>
    </location>
</feature>
<feature type="compositionally biased region" description="Basic and acidic residues" evidence="1">
    <location>
        <begin position="97"/>
        <end position="107"/>
    </location>
</feature>
<feature type="compositionally biased region" description="Low complexity" evidence="1">
    <location>
        <begin position="682"/>
        <end position="694"/>
    </location>
</feature>
<reference evidence="3 4" key="1">
    <citation type="submission" date="2017-04" db="EMBL/GenBank/DDBJ databases">
        <title>Genome Sequence of the Model Brown-Rot Fungus Postia placenta SB12.</title>
        <authorList>
            <consortium name="DOE Joint Genome Institute"/>
            <person name="Gaskell J."/>
            <person name="Kersten P."/>
            <person name="Larrondo L.F."/>
            <person name="Canessa P."/>
            <person name="Martinez D."/>
            <person name="Hibbett D."/>
            <person name="Schmoll M."/>
            <person name="Kubicek C.P."/>
            <person name="Martinez A.T."/>
            <person name="Yadav J."/>
            <person name="Master E."/>
            <person name="Magnuson J.K."/>
            <person name="James T."/>
            <person name="Yaver D."/>
            <person name="Berka R."/>
            <person name="Labutti K."/>
            <person name="Lipzen A."/>
            <person name="Aerts A."/>
            <person name="Barry K."/>
            <person name="Henrissat B."/>
            <person name="Blanchette R."/>
            <person name="Grigoriev I."/>
            <person name="Cullen D."/>
        </authorList>
    </citation>
    <scope>NUCLEOTIDE SEQUENCE [LARGE SCALE GENOMIC DNA]</scope>
    <source>
        <strain evidence="3 4">MAD-698-R-SB12</strain>
    </source>
</reference>
<dbReference type="InterPro" id="IPR013941">
    <property type="entry name" value="ZDS1_C"/>
</dbReference>
<protein>
    <recommendedName>
        <fullName evidence="2">Protein Zds1 C-terminal domain-containing protein</fullName>
    </recommendedName>
</protein>
<dbReference type="PANTHER" id="PTHR28089">
    <property type="entry name" value="PROTEIN ZDS1-RELATED"/>
    <property type="match status" value="1"/>
</dbReference>
<feature type="compositionally biased region" description="Low complexity" evidence="1">
    <location>
        <begin position="703"/>
        <end position="728"/>
    </location>
</feature>
<feature type="region of interest" description="Disordered" evidence="1">
    <location>
        <begin position="589"/>
        <end position="735"/>
    </location>
</feature>
<feature type="region of interest" description="Disordered" evidence="1">
    <location>
        <begin position="765"/>
        <end position="888"/>
    </location>
</feature>
<feature type="compositionally biased region" description="Pro residues" evidence="1">
    <location>
        <begin position="395"/>
        <end position="405"/>
    </location>
</feature>
<feature type="compositionally biased region" description="Low complexity" evidence="1">
    <location>
        <begin position="110"/>
        <end position="121"/>
    </location>
</feature>
<feature type="compositionally biased region" description="Acidic residues" evidence="1">
    <location>
        <begin position="211"/>
        <end position="223"/>
    </location>
</feature>
<dbReference type="EMBL" id="KZ110594">
    <property type="protein sequence ID" value="OSX63935.1"/>
    <property type="molecule type" value="Genomic_DNA"/>
</dbReference>
<sequence length="888" mass="96829">MQPSEYEIQREVEALRDLRRRSTAGGPGSLILDPDLPSASSQTSPTTTYWPTADDSSSSSSHEEGSDNGATGGDDPFHLFWVPARLHPEIAPAEFRQFLKEHARTPSDESGALGRSLSSGSIGLGRKKSMLSRQYKPSPNDGIEEEKEETVLPVRRNRTSIYASVPQLTINDLQKLEQLAEEASKSDDPSKLRSVLRRSLSLNVAPSVIDQMDDMPDLGDDADSPIVIPRPNQALRRSARTKIRKPGQTGEGAHRFTATRSRRKSISRANTMQDPRSSSEMSVSDHGHAESSRLSQTEDVSEGPFSQRPESYSEEALIYDAYATEDTDESETPIRTASPEQSVESSTSPPSTTSHAEPEPTTTSIAPEPVLYHPQPQRAVAPDVPEPPAASTSPSPQPQPQPSPVLTPASTPSSRPSLQESATYLPAPSSLSEQRREKDKKGGLFKWGSSDKSSKKAHKDKDTREREKEKETGFFGSLFGARKKQEEATPPLGVGQSGRETAAALLGASKSSKNYVPPASPQLAGMYARYPIHVERAIYRLSHIKLANPRRPLYEQVLISNLMFWYLGVINKTQATNTAQANGNVQVAAQGQSTPNATPDKEQLEREQREKEERERMEKERLERDQEQKEKQRRGSLSKPSSVGSSTPGGRRAEVPVRGPQYEMQHRAMEQEYGYSASSNSTGVPPGRTPTVPTSASNGYQNPPATRSSSAPPAPYTVPVAQPQPQAPNGGLYSMGNVSMQPQQYAPMVVGSQLPPGAMPPIAVEQTWLVQSGSTPLANSRGQSSPSPPHSRSTSPPSSSSAASPQPRRTRSPPPNRYTPAQEKQPYSGGRLPSRSLSATAAPPVQTMHHVNGKLKKGTSAHAVVQNHRRSEDEDMPLAMWQQQQRRK</sequence>
<evidence type="ECO:0000259" key="2">
    <source>
        <dbReference type="SMART" id="SM01327"/>
    </source>
</evidence>
<keyword evidence="4" id="KW-1185">Reference proteome</keyword>